<accession>A0A840WGC0</accession>
<protein>
    <submittedName>
        <fullName evidence="1">Uncharacterized protein</fullName>
    </submittedName>
</protein>
<evidence type="ECO:0000313" key="1">
    <source>
        <dbReference type="EMBL" id="MBB5494493.1"/>
    </source>
</evidence>
<dbReference type="AlphaFoldDB" id="A0A840WGC0"/>
<dbReference type="Proteomes" id="UP000579647">
    <property type="component" value="Unassembled WGS sequence"/>
</dbReference>
<sequence>MRLAREERDCELATGLVDQAIAHHPDPHSPTVRMVGAIGSDGARLPLPAQASPPSFEGELPVPEHVLCPLLYKHWCMTIEGKPPHETFVAFRPIGWAGEGDPYERITASSRNELLYLLFRRHLVNGNPEHTQMPAN</sequence>
<comment type="caution">
    <text evidence="1">The sequence shown here is derived from an EMBL/GenBank/DDBJ whole genome shotgun (WGS) entry which is preliminary data.</text>
</comment>
<keyword evidence="2" id="KW-1185">Reference proteome</keyword>
<organism evidence="1 2">
    <name type="scientific">Nocardiopsis metallicus</name>
    <dbReference type="NCBI Taxonomy" id="179819"/>
    <lineage>
        <taxon>Bacteria</taxon>
        <taxon>Bacillati</taxon>
        <taxon>Actinomycetota</taxon>
        <taxon>Actinomycetes</taxon>
        <taxon>Streptosporangiales</taxon>
        <taxon>Nocardiopsidaceae</taxon>
        <taxon>Nocardiopsis</taxon>
    </lineage>
</organism>
<proteinExistence type="predicted"/>
<reference evidence="1 2" key="1">
    <citation type="submission" date="2020-08" db="EMBL/GenBank/DDBJ databases">
        <title>Sequencing the genomes of 1000 actinobacteria strains.</title>
        <authorList>
            <person name="Klenk H.-P."/>
        </authorList>
    </citation>
    <scope>NUCLEOTIDE SEQUENCE [LARGE SCALE GENOMIC DNA]</scope>
    <source>
        <strain evidence="1 2">DSM 44598</strain>
    </source>
</reference>
<evidence type="ECO:0000313" key="2">
    <source>
        <dbReference type="Proteomes" id="UP000579647"/>
    </source>
</evidence>
<dbReference type="EMBL" id="JACHDO010000001">
    <property type="protein sequence ID" value="MBB5494493.1"/>
    <property type="molecule type" value="Genomic_DNA"/>
</dbReference>
<name>A0A840WGC0_9ACTN</name>
<gene>
    <name evidence="1" type="ORF">HNR07_005630</name>
</gene>